<dbReference type="OrthoDB" id="5690292at2"/>
<keyword evidence="1" id="KW-0472">Membrane</keyword>
<dbReference type="InterPro" id="IPR007401">
    <property type="entry name" value="DUF454"/>
</dbReference>
<evidence type="ECO:0000313" key="3">
    <source>
        <dbReference type="Proteomes" id="UP000051500"/>
    </source>
</evidence>
<dbReference type="eggNOG" id="COG2832">
    <property type="taxonomic scope" value="Bacteria"/>
</dbReference>
<sequence>MIYVGLGLICLALGTVGAFVPILPTVPFYLATAFFFGRSSERLDKWFKQTDLYKKHLESFVMKKGMLLKTKIMILVSVTVVMGFGFYMMKHVLGGRIILAIVWLAHVVYFIFGVKTIPEVKPENNCSSNRND</sequence>
<dbReference type="PIRSF" id="PIRSF016789">
    <property type="entry name" value="DUF454"/>
    <property type="match status" value="1"/>
</dbReference>
<dbReference type="AlphaFoldDB" id="A0A0R2KU22"/>
<evidence type="ECO:0008006" key="4">
    <source>
        <dbReference type="Google" id="ProtNLM"/>
    </source>
</evidence>
<feature type="transmembrane region" description="Helical" evidence="1">
    <location>
        <begin position="95"/>
        <end position="114"/>
    </location>
</feature>
<proteinExistence type="predicted"/>
<comment type="caution">
    <text evidence="2">The sequence shown here is derived from an EMBL/GenBank/DDBJ whole genome shotgun (WGS) entry which is preliminary data.</text>
</comment>
<evidence type="ECO:0000313" key="2">
    <source>
        <dbReference type="EMBL" id="KRN90540.1"/>
    </source>
</evidence>
<organism evidence="2 3">
    <name type="scientific">Ligilactobacillus ceti DSM 22408</name>
    <dbReference type="NCBI Taxonomy" id="1122146"/>
    <lineage>
        <taxon>Bacteria</taxon>
        <taxon>Bacillati</taxon>
        <taxon>Bacillota</taxon>
        <taxon>Bacilli</taxon>
        <taxon>Lactobacillales</taxon>
        <taxon>Lactobacillaceae</taxon>
        <taxon>Ligilactobacillus</taxon>
    </lineage>
</organism>
<keyword evidence="1" id="KW-1133">Transmembrane helix</keyword>
<dbReference type="GO" id="GO:0005886">
    <property type="term" value="C:plasma membrane"/>
    <property type="evidence" value="ECO:0007669"/>
    <property type="project" value="TreeGrafter"/>
</dbReference>
<dbReference type="PANTHER" id="PTHR35813:SF1">
    <property type="entry name" value="INNER MEMBRANE PROTEIN YBAN"/>
    <property type="match status" value="1"/>
</dbReference>
<gene>
    <name evidence="2" type="ORF">IV53_GL000182</name>
</gene>
<dbReference type="Pfam" id="PF04304">
    <property type="entry name" value="DUF454"/>
    <property type="match status" value="1"/>
</dbReference>
<protein>
    <recommendedName>
        <fullName evidence="4">DUF454 domain-containing protein</fullName>
    </recommendedName>
</protein>
<reference evidence="2 3" key="1">
    <citation type="journal article" date="2015" name="Genome Announc.">
        <title>Expanding the biotechnology potential of lactobacilli through comparative genomics of 213 strains and associated genera.</title>
        <authorList>
            <person name="Sun Z."/>
            <person name="Harris H.M."/>
            <person name="McCann A."/>
            <person name="Guo C."/>
            <person name="Argimon S."/>
            <person name="Zhang W."/>
            <person name="Yang X."/>
            <person name="Jeffery I.B."/>
            <person name="Cooney J.C."/>
            <person name="Kagawa T.F."/>
            <person name="Liu W."/>
            <person name="Song Y."/>
            <person name="Salvetti E."/>
            <person name="Wrobel A."/>
            <person name="Rasinkangas P."/>
            <person name="Parkhill J."/>
            <person name="Rea M.C."/>
            <person name="O'Sullivan O."/>
            <person name="Ritari J."/>
            <person name="Douillard F.P."/>
            <person name="Paul Ross R."/>
            <person name="Yang R."/>
            <person name="Briner A.E."/>
            <person name="Felis G.E."/>
            <person name="de Vos W.M."/>
            <person name="Barrangou R."/>
            <person name="Klaenhammer T.R."/>
            <person name="Caufield P.W."/>
            <person name="Cui Y."/>
            <person name="Zhang H."/>
            <person name="O'Toole P.W."/>
        </authorList>
    </citation>
    <scope>NUCLEOTIDE SEQUENCE [LARGE SCALE GENOMIC DNA]</scope>
    <source>
        <strain evidence="2 3">DSM 22408</strain>
    </source>
</reference>
<name>A0A0R2KU22_9LACO</name>
<dbReference type="STRING" id="1122146.IV53_GL000182"/>
<dbReference type="EMBL" id="JQBZ01000002">
    <property type="protein sequence ID" value="KRN90540.1"/>
    <property type="molecule type" value="Genomic_DNA"/>
</dbReference>
<keyword evidence="1" id="KW-0812">Transmembrane</keyword>
<accession>A0A0R2KU22</accession>
<feature type="transmembrane region" description="Helical" evidence="1">
    <location>
        <begin position="6"/>
        <end position="36"/>
    </location>
</feature>
<feature type="transmembrane region" description="Helical" evidence="1">
    <location>
        <begin position="72"/>
        <end position="89"/>
    </location>
</feature>
<dbReference type="Proteomes" id="UP000051500">
    <property type="component" value="Unassembled WGS sequence"/>
</dbReference>
<dbReference type="PANTHER" id="PTHR35813">
    <property type="entry name" value="INNER MEMBRANE PROTEIN YBAN"/>
    <property type="match status" value="1"/>
</dbReference>
<keyword evidence="3" id="KW-1185">Reference proteome</keyword>
<dbReference type="PATRIC" id="fig|1122146.4.peg.184"/>
<evidence type="ECO:0000256" key="1">
    <source>
        <dbReference type="SAM" id="Phobius"/>
    </source>
</evidence>